<gene>
    <name evidence="4" type="ORF">J0H12_02130</name>
</gene>
<keyword evidence="2" id="KW-0808">Transferase</keyword>
<organism evidence="4 5">
    <name type="scientific">Candidatus Paracaedimonas acanthamoebae</name>
    <dbReference type="NCBI Taxonomy" id="244581"/>
    <lineage>
        <taxon>Bacteria</taxon>
        <taxon>Pseudomonadati</taxon>
        <taxon>Pseudomonadota</taxon>
        <taxon>Alphaproteobacteria</taxon>
        <taxon>Holosporales</taxon>
        <taxon>Caedimonadaceae</taxon>
        <taxon>Candidatus Paracaedimonas</taxon>
    </lineage>
</organism>
<dbReference type="InterPro" id="IPR029063">
    <property type="entry name" value="SAM-dependent_MTases_sf"/>
</dbReference>
<dbReference type="Pfam" id="PF08241">
    <property type="entry name" value="Methyltransf_11"/>
    <property type="match status" value="1"/>
</dbReference>
<reference evidence="4" key="1">
    <citation type="submission" date="2021-02" db="EMBL/GenBank/DDBJ databases">
        <title>Thiocyanate and organic carbon inputs drive convergent selection for specific autotrophic Afipia and Thiobacillus strains within complex microbiomes.</title>
        <authorList>
            <person name="Huddy R.J."/>
            <person name="Sachdeva R."/>
            <person name="Kadzinga F."/>
            <person name="Kantor R.S."/>
            <person name="Harrison S.T.L."/>
            <person name="Banfield J.F."/>
        </authorList>
    </citation>
    <scope>NUCLEOTIDE SEQUENCE</scope>
    <source>
        <strain evidence="4">SCN18_10_11_15_R4_P_38_20</strain>
    </source>
</reference>
<name>A0A8J7PHT3_9PROT</name>
<dbReference type="GO" id="GO:0008757">
    <property type="term" value="F:S-adenosylmethionine-dependent methyltransferase activity"/>
    <property type="evidence" value="ECO:0007669"/>
    <property type="project" value="InterPro"/>
</dbReference>
<evidence type="ECO:0000256" key="1">
    <source>
        <dbReference type="ARBA" id="ARBA00022603"/>
    </source>
</evidence>
<dbReference type="GO" id="GO:0032259">
    <property type="term" value="P:methylation"/>
    <property type="evidence" value="ECO:0007669"/>
    <property type="project" value="UniProtKB-KW"/>
</dbReference>
<dbReference type="Gene3D" id="3.40.50.150">
    <property type="entry name" value="Vaccinia Virus protein VP39"/>
    <property type="match status" value="1"/>
</dbReference>
<comment type="caution">
    <text evidence="4">The sequence shown here is derived from an EMBL/GenBank/DDBJ whole genome shotgun (WGS) entry which is preliminary data.</text>
</comment>
<evidence type="ECO:0000313" key="4">
    <source>
        <dbReference type="EMBL" id="MBN9412710.1"/>
    </source>
</evidence>
<dbReference type="PANTHER" id="PTHR13090">
    <property type="entry name" value="ARGININE-HYDROXYLASE NDUFAF5, MITOCHONDRIAL"/>
    <property type="match status" value="1"/>
</dbReference>
<dbReference type="PANTHER" id="PTHR13090:SF1">
    <property type="entry name" value="ARGININE-HYDROXYLASE NDUFAF5, MITOCHONDRIAL"/>
    <property type="match status" value="1"/>
</dbReference>
<dbReference type="InterPro" id="IPR013216">
    <property type="entry name" value="Methyltransf_11"/>
</dbReference>
<dbReference type="InterPro" id="IPR050602">
    <property type="entry name" value="Malonyl-ACP_OMT"/>
</dbReference>
<protein>
    <submittedName>
        <fullName evidence="4">Methyltransferase domain-containing protein</fullName>
    </submittedName>
</protein>
<evidence type="ECO:0000256" key="2">
    <source>
        <dbReference type="ARBA" id="ARBA00022679"/>
    </source>
</evidence>
<dbReference type="CDD" id="cd02440">
    <property type="entry name" value="AdoMet_MTases"/>
    <property type="match status" value="1"/>
</dbReference>
<dbReference type="SUPFAM" id="SSF53335">
    <property type="entry name" value="S-adenosyl-L-methionine-dependent methyltransferases"/>
    <property type="match status" value="1"/>
</dbReference>
<feature type="domain" description="Methyltransferase type 11" evidence="3">
    <location>
        <begin position="87"/>
        <end position="144"/>
    </location>
</feature>
<dbReference type="AlphaFoldDB" id="A0A8J7PHT3"/>
<sequence length="294" mass="34008">MTKPHLNLVFDLKRLKQLKLNAVKMRQKDNFYIELIEKELITRLQFTKRDFKNIFIYGEFSDNFLQFLKHQYPNRTSIMTASFIPSSSPLLTYFPFTVCSEEYLPFPSQTFDLVISCASFHHLNNIPKALAEYRRILTPDGLFLSSFIGGETLQEAREVLLQAEIELTGGASPRIIPMINIRTASELMQLSGFSLPVIDRNLLKLSYSSLSHLFKEVKQLGESNYMAERSLKTPPKNLFKLAEQFYQQRYMDEYQRLKATLELIHLCGWNPDSSHPKNCLKGSGQISLTKIFKS</sequence>
<accession>A0A8J7PHT3</accession>
<evidence type="ECO:0000259" key="3">
    <source>
        <dbReference type="Pfam" id="PF08241"/>
    </source>
</evidence>
<dbReference type="Proteomes" id="UP000664414">
    <property type="component" value="Unassembled WGS sequence"/>
</dbReference>
<evidence type="ECO:0000313" key="5">
    <source>
        <dbReference type="Proteomes" id="UP000664414"/>
    </source>
</evidence>
<proteinExistence type="predicted"/>
<dbReference type="EMBL" id="JAFKGL010000012">
    <property type="protein sequence ID" value="MBN9412710.1"/>
    <property type="molecule type" value="Genomic_DNA"/>
</dbReference>
<keyword evidence="1 4" id="KW-0489">Methyltransferase</keyword>